<name>A0A183A9X5_9TREM</name>
<dbReference type="EMBL" id="UZAN01040669">
    <property type="protein sequence ID" value="VDP70486.1"/>
    <property type="molecule type" value="Genomic_DNA"/>
</dbReference>
<dbReference type="OrthoDB" id="10566327at2759"/>
<reference evidence="2 3" key="2">
    <citation type="submission" date="2018-11" db="EMBL/GenBank/DDBJ databases">
        <authorList>
            <consortium name="Pathogen Informatics"/>
        </authorList>
    </citation>
    <scope>NUCLEOTIDE SEQUENCE [LARGE SCALE GENOMIC DNA]</scope>
    <source>
        <strain evidence="2 3">Egypt</strain>
    </source>
</reference>
<dbReference type="Gene3D" id="1.10.287.770">
    <property type="entry name" value="YojJ-like"/>
    <property type="match status" value="1"/>
</dbReference>
<proteinExistence type="predicted"/>
<evidence type="ECO:0000256" key="1">
    <source>
        <dbReference type="SAM" id="MobiDB-lite"/>
    </source>
</evidence>
<feature type="compositionally biased region" description="Low complexity" evidence="1">
    <location>
        <begin position="273"/>
        <end position="282"/>
    </location>
</feature>
<evidence type="ECO:0000313" key="4">
    <source>
        <dbReference type="WBParaSite" id="ECPE_0000376301-mRNA-1"/>
    </source>
</evidence>
<protein>
    <submittedName>
        <fullName evidence="4">Amiloride-sensitive sodium channel</fullName>
    </submittedName>
</protein>
<organism evidence="4">
    <name type="scientific">Echinostoma caproni</name>
    <dbReference type="NCBI Taxonomy" id="27848"/>
    <lineage>
        <taxon>Eukaryota</taxon>
        <taxon>Metazoa</taxon>
        <taxon>Spiralia</taxon>
        <taxon>Lophotrochozoa</taxon>
        <taxon>Platyhelminthes</taxon>
        <taxon>Trematoda</taxon>
        <taxon>Digenea</taxon>
        <taxon>Plagiorchiida</taxon>
        <taxon>Echinostomata</taxon>
        <taxon>Echinostomatoidea</taxon>
        <taxon>Echinostomatidae</taxon>
        <taxon>Echinostoma</taxon>
    </lineage>
</organism>
<dbReference type="AlphaFoldDB" id="A0A183A9X5"/>
<gene>
    <name evidence="2" type="ORF">ECPE_LOCUS3760</name>
</gene>
<sequence>MVSHTVPEITADVAAMSQIALVGNPAVYRPVDRVHPELRVQVSLLEENRTMLGRPSIIVHDQNSIPLNKLARSINEFISPGTGVSLFYNKELTKRLSTRTSQCDHRPVRIMDHEYKYDRMSSSEIISQFNMAQWKRRHELAGTMVTHVFHAMDPEFKSRTVRRRINRFVDYSGHRGQFSLYLIQPEGLTEMIEEELYSLPKLFSEIGGLSSFCFGFSCILFFELFELAFWLRCTYRSQFTNELNEYLSRGIQMTSDPVEPSPIELDERIGANSISPSDDSQSGGSGRKRRAEKFDRMFSEKENSSVDTDHRVSGIVDLGHLGDTEIETDLRIQSVQSSQIK</sequence>
<evidence type="ECO:0000313" key="2">
    <source>
        <dbReference type="EMBL" id="VDP70486.1"/>
    </source>
</evidence>
<keyword evidence="3" id="KW-1185">Reference proteome</keyword>
<dbReference type="WBParaSite" id="ECPE_0000376301-mRNA-1">
    <property type="protein sequence ID" value="ECPE_0000376301-mRNA-1"/>
    <property type="gene ID" value="ECPE_0000376301"/>
</dbReference>
<evidence type="ECO:0000313" key="3">
    <source>
        <dbReference type="Proteomes" id="UP000272942"/>
    </source>
</evidence>
<feature type="region of interest" description="Disordered" evidence="1">
    <location>
        <begin position="268"/>
        <end position="309"/>
    </location>
</feature>
<accession>A0A183A9X5</accession>
<reference evidence="4" key="1">
    <citation type="submission" date="2016-06" db="UniProtKB">
        <authorList>
            <consortium name="WormBaseParasite"/>
        </authorList>
    </citation>
    <scope>IDENTIFICATION</scope>
</reference>
<dbReference type="Proteomes" id="UP000272942">
    <property type="component" value="Unassembled WGS sequence"/>
</dbReference>
<feature type="compositionally biased region" description="Basic and acidic residues" evidence="1">
    <location>
        <begin position="292"/>
        <end position="309"/>
    </location>
</feature>